<protein>
    <submittedName>
        <fullName evidence="2">Uncharacterized protein</fullName>
    </submittedName>
</protein>
<feature type="transmembrane region" description="Helical" evidence="1">
    <location>
        <begin position="139"/>
        <end position="157"/>
    </location>
</feature>
<feature type="transmembrane region" description="Helical" evidence="1">
    <location>
        <begin position="163"/>
        <end position="181"/>
    </location>
</feature>
<name>A0A7G6X2J8_9ACTN</name>
<feature type="transmembrane region" description="Helical" evidence="1">
    <location>
        <begin position="78"/>
        <end position="97"/>
    </location>
</feature>
<feature type="transmembrane region" description="Helical" evidence="1">
    <location>
        <begin position="112"/>
        <end position="132"/>
    </location>
</feature>
<feature type="transmembrane region" description="Helical" evidence="1">
    <location>
        <begin position="232"/>
        <end position="249"/>
    </location>
</feature>
<keyword evidence="1" id="KW-0812">Transmembrane</keyword>
<evidence type="ECO:0000313" key="3">
    <source>
        <dbReference type="Proteomes" id="UP000515563"/>
    </source>
</evidence>
<dbReference type="AlphaFoldDB" id="A0A7G6X2J8"/>
<proteinExistence type="predicted"/>
<keyword evidence="3" id="KW-1185">Reference proteome</keyword>
<feature type="transmembrane region" description="Helical" evidence="1">
    <location>
        <begin position="193"/>
        <end position="212"/>
    </location>
</feature>
<keyword evidence="1" id="KW-0472">Membrane</keyword>
<feature type="transmembrane region" description="Helical" evidence="1">
    <location>
        <begin position="256"/>
        <end position="276"/>
    </location>
</feature>
<feature type="transmembrane region" description="Helical" evidence="1">
    <location>
        <begin position="282"/>
        <end position="303"/>
    </location>
</feature>
<dbReference type="KEGG" id="kqi:F1D05_24315"/>
<accession>A0A7G6X2J8</accession>
<keyword evidence="1" id="KW-1133">Transmembrane helix</keyword>
<sequence length="310" mass="32915">MSAPAQIRAWERAALLCYPRGWRAERGDEVLAVMLDSAEAEGRDQIDPRDLLNLAAHGLQTRLARLNRVMPSRVRDRAALIAAAIGAAFCVSLLLFAEGAIGVPMPAAGHDFTLSAPIYLAWPFAVVLAVLGHTRIARLLLVLTALGAAAVPSLATATHHAHGPRWLMSFLALLCLLAVSGNLGQDRTAQRRLLWLTTAATISVAAAFALYFQTVTFSDGLYHGYERYNCSYFTVAAFGVAVVLLLTGHRSWSAAFALNGMVGLGLLALLPGPGGIHSTASTITPLPLLVLSTFLAGGAAVSVQQRRRTS</sequence>
<evidence type="ECO:0000256" key="1">
    <source>
        <dbReference type="SAM" id="Phobius"/>
    </source>
</evidence>
<gene>
    <name evidence="2" type="ORF">F1D05_24315</name>
</gene>
<dbReference type="Proteomes" id="UP000515563">
    <property type="component" value="Chromosome"/>
</dbReference>
<evidence type="ECO:0000313" key="2">
    <source>
        <dbReference type="EMBL" id="QNE20463.1"/>
    </source>
</evidence>
<reference evidence="2 3" key="2">
    <citation type="journal article" date="2020" name="Microbiol. Resour. Announc.">
        <title>Antarctic desert soil bacteria exhibit high novel natural product potential, evaluated through long-read genome sequencing and comparative genomics.</title>
        <authorList>
            <person name="Benaud N."/>
            <person name="Edwards R.J."/>
            <person name="Amos T.G."/>
            <person name="D'Agostino P.M."/>
            <person name="Gutierrez-Chavez C."/>
            <person name="Montgomery K."/>
            <person name="Nicetic I."/>
            <person name="Ferrari B.C."/>
        </authorList>
    </citation>
    <scope>NUCLEOTIDE SEQUENCE [LARGE SCALE GENOMIC DNA]</scope>
    <source>
        <strain evidence="2 3">SPB151</strain>
    </source>
</reference>
<organism evidence="2 3">
    <name type="scientific">Kribbella qitaiheensis</name>
    <dbReference type="NCBI Taxonomy" id="1544730"/>
    <lineage>
        <taxon>Bacteria</taxon>
        <taxon>Bacillati</taxon>
        <taxon>Actinomycetota</taxon>
        <taxon>Actinomycetes</taxon>
        <taxon>Propionibacteriales</taxon>
        <taxon>Kribbellaceae</taxon>
        <taxon>Kribbella</taxon>
    </lineage>
</organism>
<reference evidence="3" key="1">
    <citation type="submission" date="2019-09" db="EMBL/GenBank/DDBJ databases">
        <title>Antimicrobial potential of Antarctic Bacteria.</title>
        <authorList>
            <person name="Benaud N."/>
            <person name="Edwards R.J."/>
            <person name="Ferrari B.C."/>
        </authorList>
    </citation>
    <scope>NUCLEOTIDE SEQUENCE [LARGE SCALE GENOMIC DNA]</scope>
    <source>
        <strain evidence="3">SPB151</strain>
    </source>
</reference>
<dbReference type="RefSeq" id="WP_185442732.1">
    <property type="nucleotide sequence ID" value="NZ_CP043661.1"/>
</dbReference>
<dbReference type="EMBL" id="CP043661">
    <property type="protein sequence ID" value="QNE20463.1"/>
    <property type="molecule type" value="Genomic_DNA"/>
</dbReference>